<comment type="similarity">
    <text evidence="1">Belongs to the dynein light chain Tctex-type family.</text>
</comment>
<dbReference type="Pfam" id="PF03645">
    <property type="entry name" value="Tctex-1"/>
    <property type="match status" value="1"/>
</dbReference>
<dbReference type="PANTHER" id="PTHR21255:SF65">
    <property type="entry name" value="TCTEX1 DOMAIN-CONTAINING PROTEIN 2"/>
    <property type="match status" value="1"/>
</dbReference>
<dbReference type="GO" id="GO:0007018">
    <property type="term" value="P:microtubule-based movement"/>
    <property type="evidence" value="ECO:0007669"/>
    <property type="project" value="TreeGrafter"/>
</dbReference>
<reference evidence="2" key="1">
    <citation type="submission" date="2020-11" db="EMBL/GenBank/DDBJ databases">
        <authorList>
            <person name="Tran Van P."/>
        </authorList>
    </citation>
    <scope>NUCLEOTIDE SEQUENCE</scope>
</reference>
<accession>A0A7R9DIF8</accession>
<dbReference type="GO" id="GO:0005737">
    <property type="term" value="C:cytoplasm"/>
    <property type="evidence" value="ECO:0007669"/>
    <property type="project" value="TreeGrafter"/>
</dbReference>
<evidence type="ECO:0000313" key="2">
    <source>
        <dbReference type="EMBL" id="CAD7415304.1"/>
    </source>
</evidence>
<sequence>MSFRWFHPDLELLLEVTDECHSSGSTLTLNCWCTAVTTLSKKVLLAMERDRSLSEKGQLTAPHDDVQHQVSKNNKNDRQSVLFSTFWLATKGTTSTATSILDLELNSSRNRRSYLGKRMTTSALDSLLAFRRGSTWESDKRGIPRLMNTYQLDSRTPFVPDIVHLILREVMTLELRDGKYDAHTCTDTACNIALEVMTRVKLQRFERYKLGCQIMIVQKKDQSLHSALSFLWDADRDRFVTYQFENKQVYAVALVFGTYYE</sequence>
<dbReference type="CDD" id="cd21451">
    <property type="entry name" value="DLC-like_TCTEX1D"/>
    <property type="match status" value="1"/>
</dbReference>
<protein>
    <submittedName>
        <fullName evidence="2">Uncharacterized protein</fullName>
    </submittedName>
</protein>
<gene>
    <name evidence="2" type="ORF">TPSB3V08_LOCUS10240</name>
</gene>
<dbReference type="PANTHER" id="PTHR21255">
    <property type="entry name" value="T-COMPLEX-ASSOCIATED-TESTIS-EXPRESSED 1/ DYNEIN LIGHT CHAIN"/>
    <property type="match status" value="1"/>
</dbReference>
<name>A0A7R9DIF8_TIMPO</name>
<dbReference type="InterPro" id="IPR005334">
    <property type="entry name" value="Tctex-1-like"/>
</dbReference>
<evidence type="ECO:0000256" key="1">
    <source>
        <dbReference type="ARBA" id="ARBA00005361"/>
    </source>
</evidence>
<dbReference type="GO" id="GO:0045505">
    <property type="term" value="F:dynein intermediate chain binding"/>
    <property type="evidence" value="ECO:0007669"/>
    <property type="project" value="TreeGrafter"/>
</dbReference>
<dbReference type="GO" id="GO:0005868">
    <property type="term" value="C:cytoplasmic dynein complex"/>
    <property type="evidence" value="ECO:0007669"/>
    <property type="project" value="TreeGrafter"/>
</dbReference>
<dbReference type="AlphaFoldDB" id="A0A7R9DIF8"/>
<proteinExistence type="inferred from homology"/>
<organism evidence="2">
    <name type="scientific">Timema poppense</name>
    <name type="common">Walking stick</name>
    <dbReference type="NCBI Taxonomy" id="170557"/>
    <lineage>
        <taxon>Eukaryota</taxon>
        <taxon>Metazoa</taxon>
        <taxon>Ecdysozoa</taxon>
        <taxon>Arthropoda</taxon>
        <taxon>Hexapoda</taxon>
        <taxon>Insecta</taxon>
        <taxon>Pterygota</taxon>
        <taxon>Neoptera</taxon>
        <taxon>Polyneoptera</taxon>
        <taxon>Phasmatodea</taxon>
        <taxon>Timematodea</taxon>
        <taxon>Timematoidea</taxon>
        <taxon>Timematidae</taxon>
        <taxon>Timema</taxon>
    </lineage>
</organism>
<dbReference type="Gene3D" id="3.30.1140.40">
    <property type="entry name" value="Tctex-1"/>
    <property type="match status" value="1"/>
</dbReference>
<dbReference type="InterPro" id="IPR038586">
    <property type="entry name" value="Tctex-1-like_sf"/>
</dbReference>
<dbReference type="EMBL" id="OD009027">
    <property type="protein sequence ID" value="CAD7415304.1"/>
    <property type="molecule type" value="Genomic_DNA"/>
</dbReference>